<dbReference type="Proteomes" id="UP000007110">
    <property type="component" value="Unassembled WGS sequence"/>
</dbReference>
<dbReference type="GeneID" id="100890640"/>
<evidence type="ECO:0000313" key="1">
    <source>
        <dbReference type="EnsemblMetazoa" id="XP_003728515"/>
    </source>
</evidence>
<dbReference type="InParanoid" id="A0A7M7GIE4"/>
<sequence length="200" mass="22620">MAVNDEPPVIGLLSLNNMDEKKASFIAEYITGSDITPDLKQICSEEVPFFRPPQHWDAVFLFQPSLHGRLSLQLSDITTAQYDILIPKLAEAYGNRAIGFIVCGVEGVNKKSRAQEFEVLKRNQPSLVQYTSGIVIFCTKIDTILKEDSSRIKTFIIRISEVCFSRKEEISRQQYCLELSTRESAGHNTTYRLAQIENPS</sequence>
<evidence type="ECO:0000313" key="2">
    <source>
        <dbReference type="Proteomes" id="UP000007110"/>
    </source>
</evidence>
<reference evidence="1" key="2">
    <citation type="submission" date="2021-01" db="UniProtKB">
        <authorList>
            <consortium name="EnsemblMetazoa"/>
        </authorList>
    </citation>
    <scope>IDENTIFICATION</scope>
</reference>
<dbReference type="OMA" id="NEICEDW"/>
<protein>
    <submittedName>
        <fullName evidence="1">Uncharacterized protein</fullName>
    </submittedName>
</protein>
<organism evidence="1 2">
    <name type="scientific">Strongylocentrotus purpuratus</name>
    <name type="common">Purple sea urchin</name>
    <dbReference type="NCBI Taxonomy" id="7668"/>
    <lineage>
        <taxon>Eukaryota</taxon>
        <taxon>Metazoa</taxon>
        <taxon>Echinodermata</taxon>
        <taxon>Eleutherozoa</taxon>
        <taxon>Echinozoa</taxon>
        <taxon>Echinoidea</taxon>
        <taxon>Euechinoidea</taxon>
        <taxon>Echinacea</taxon>
        <taxon>Camarodonta</taxon>
        <taxon>Echinidea</taxon>
        <taxon>Strongylocentrotidae</taxon>
        <taxon>Strongylocentrotus</taxon>
    </lineage>
</organism>
<keyword evidence="2" id="KW-1185">Reference proteome</keyword>
<dbReference type="OrthoDB" id="10441476at2759"/>
<proteinExistence type="predicted"/>
<accession>A0A7M7GIE4</accession>
<dbReference type="EnsemblMetazoa" id="XM_003728467">
    <property type="protein sequence ID" value="XP_003728515"/>
    <property type="gene ID" value="LOC100890640"/>
</dbReference>
<dbReference type="AlphaFoldDB" id="A0A7M7GIE4"/>
<reference evidence="2" key="1">
    <citation type="submission" date="2015-02" db="EMBL/GenBank/DDBJ databases">
        <title>Genome sequencing for Strongylocentrotus purpuratus.</title>
        <authorList>
            <person name="Murali S."/>
            <person name="Liu Y."/>
            <person name="Vee V."/>
            <person name="English A."/>
            <person name="Wang M."/>
            <person name="Skinner E."/>
            <person name="Han Y."/>
            <person name="Muzny D.M."/>
            <person name="Worley K.C."/>
            <person name="Gibbs R.A."/>
        </authorList>
    </citation>
    <scope>NUCLEOTIDE SEQUENCE</scope>
</reference>
<dbReference type="KEGG" id="spu:100890640"/>
<dbReference type="RefSeq" id="XP_003728515.2">
    <property type="nucleotide sequence ID" value="XM_003728467.3"/>
</dbReference>
<name>A0A7M7GIE4_STRPU</name>